<proteinExistence type="predicted"/>
<reference evidence="1" key="1">
    <citation type="submission" date="2018-02" db="EMBL/GenBank/DDBJ databases">
        <title>Rhizophora mucronata_Transcriptome.</title>
        <authorList>
            <person name="Meera S.P."/>
            <person name="Sreeshan A."/>
            <person name="Augustine A."/>
        </authorList>
    </citation>
    <scope>NUCLEOTIDE SEQUENCE</scope>
    <source>
        <tissue evidence="1">Leaf</tissue>
    </source>
</reference>
<accession>A0A2P2P9E0</accession>
<name>A0A2P2P9E0_RHIMU</name>
<dbReference type="EMBL" id="GGEC01070902">
    <property type="protein sequence ID" value="MBX51386.1"/>
    <property type="molecule type" value="Transcribed_RNA"/>
</dbReference>
<dbReference type="AlphaFoldDB" id="A0A2P2P9E0"/>
<evidence type="ECO:0000313" key="1">
    <source>
        <dbReference type="EMBL" id="MBX51386.1"/>
    </source>
</evidence>
<organism evidence="1">
    <name type="scientific">Rhizophora mucronata</name>
    <name type="common">Asiatic mangrove</name>
    <dbReference type="NCBI Taxonomy" id="61149"/>
    <lineage>
        <taxon>Eukaryota</taxon>
        <taxon>Viridiplantae</taxon>
        <taxon>Streptophyta</taxon>
        <taxon>Embryophyta</taxon>
        <taxon>Tracheophyta</taxon>
        <taxon>Spermatophyta</taxon>
        <taxon>Magnoliopsida</taxon>
        <taxon>eudicotyledons</taxon>
        <taxon>Gunneridae</taxon>
        <taxon>Pentapetalae</taxon>
        <taxon>rosids</taxon>
        <taxon>fabids</taxon>
        <taxon>Malpighiales</taxon>
        <taxon>Rhizophoraceae</taxon>
        <taxon>Rhizophora</taxon>
    </lineage>
</organism>
<protein>
    <submittedName>
        <fullName evidence="1">Uncharacterized protein</fullName>
    </submittedName>
</protein>
<sequence length="31" mass="4106">MVIYNCSHCMRKVGRYYHWWLFLHVYRPWLF</sequence>